<gene>
    <name evidence="1" type="ORF">EYC84_009651</name>
</gene>
<proteinExistence type="predicted"/>
<accession>A0A5M9J9A9</accession>
<sequence length="118" mass="13803">MRMRSTRRCRIPINLLTYQPIRHLPLPSVPITHPAPPTTHLLYLIFPSHNSSKKQRELQKRQSLALVHMEDSRNKQDKFSNSFPFTSKFQIPNPWPVISAPFSPFQYLQTEKGKCMTC</sequence>
<comment type="caution">
    <text evidence="1">The sequence shown here is derived from an EMBL/GenBank/DDBJ whole genome shotgun (WGS) entry which is preliminary data.</text>
</comment>
<name>A0A5M9J9A9_MONFR</name>
<evidence type="ECO:0000313" key="2">
    <source>
        <dbReference type="Proteomes" id="UP000322873"/>
    </source>
</evidence>
<protein>
    <submittedName>
        <fullName evidence="1">Uncharacterized protein</fullName>
    </submittedName>
</protein>
<organism evidence="1 2">
    <name type="scientific">Monilinia fructicola</name>
    <name type="common">Brown rot fungus</name>
    <name type="synonym">Ciboria fructicola</name>
    <dbReference type="NCBI Taxonomy" id="38448"/>
    <lineage>
        <taxon>Eukaryota</taxon>
        <taxon>Fungi</taxon>
        <taxon>Dikarya</taxon>
        <taxon>Ascomycota</taxon>
        <taxon>Pezizomycotina</taxon>
        <taxon>Leotiomycetes</taxon>
        <taxon>Helotiales</taxon>
        <taxon>Sclerotiniaceae</taxon>
        <taxon>Monilinia</taxon>
    </lineage>
</organism>
<reference evidence="1 2" key="1">
    <citation type="submission" date="2019-06" db="EMBL/GenBank/DDBJ databases">
        <title>Genome Sequence of the Brown Rot Fungal Pathogen Monilinia fructicola.</title>
        <authorList>
            <person name="De Miccolis Angelini R.M."/>
            <person name="Landi L."/>
            <person name="Abate D."/>
            <person name="Pollastro S."/>
            <person name="Romanazzi G."/>
            <person name="Faretra F."/>
        </authorList>
    </citation>
    <scope>NUCLEOTIDE SEQUENCE [LARGE SCALE GENOMIC DNA]</scope>
    <source>
        <strain evidence="1 2">Mfrc123</strain>
    </source>
</reference>
<keyword evidence="2" id="KW-1185">Reference proteome</keyword>
<dbReference type="Proteomes" id="UP000322873">
    <property type="component" value="Unassembled WGS sequence"/>
</dbReference>
<dbReference type="EMBL" id="VICG01000013">
    <property type="protein sequence ID" value="KAA8565831.1"/>
    <property type="molecule type" value="Genomic_DNA"/>
</dbReference>
<evidence type="ECO:0000313" key="1">
    <source>
        <dbReference type="EMBL" id="KAA8565831.1"/>
    </source>
</evidence>
<dbReference type="AlphaFoldDB" id="A0A5M9J9A9"/>